<protein>
    <submittedName>
        <fullName evidence="2">Uncharacterized protein</fullName>
    </submittedName>
</protein>
<reference evidence="2" key="1">
    <citation type="submission" date="2022-11" db="UniProtKB">
        <authorList>
            <consortium name="WormBaseParasite"/>
        </authorList>
    </citation>
    <scope>IDENTIFICATION</scope>
</reference>
<dbReference type="WBParaSite" id="Gr19_v10_g16232.t1">
    <property type="protein sequence ID" value="Gr19_v10_g16232.t1"/>
    <property type="gene ID" value="Gr19_v10_g16232"/>
</dbReference>
<keyword evidence="1" id="KW-1185">Reference proteome</keyword>
<evidence type="ECO:0000313" key="2">
    <source>
        <dbReference type="WBParaSite" id="Gr19_v10_g16232.t1"/>
    </source>
</evidence>
<sequence length="110" mass="12670">MCCTFTGQTSTIFVKSSKTRWNSTLSSLKSVQFHKENLQNYLVQHPTCASVRLINRLSQADFDEKMPLCRVTNILSMCSKNTSQNTIVNFHVSYAKSWDEELTMFYERGS</sequence>
<dbReference type="AlphaFoldDB" id="A0A914HFU3"/>
<organism evidence="1 2">
    <name type="scientific">Globodera rostochiensis</name>
    <name type="common">Golden nematode worm</name>
    <name type="synonym">Heterodera rostochiensis</name>
    <dbReference type="NCBI Taxonomy" id="31243"/>
    <lineage>
        <taxon>Eukaryota</taxon>
        <taxon>Metazoa</taxon>
        <taxon>Ecdysozoa</taxon>
        <taxon>Nematoda</taxon>
        <taxon>Chromadorea</taxon>
        <taxon>Rhabditida</taxon>
        <taxon>Tylenchina</taxon>
        <taxon>Tylenchomorpha</taxon>
        <taxon>Tylenchoidea</taxon>
        <taxon>Heteroderidae</taxon>
        <taxon>Heteroderinae</taxon>
        <taxon>Globodera</taxon>
    </lineage>
</organism>
<accession>A0A914HFU3</accession>
<evidence type="ECO:0000313" key="1">
    <source>
        <dbReference type="Proteomes" id="UP000887572"/>
    </source>
</evidence>
<name>A0A914HFU3_GLORO</name>
<dbReference type="Proteomes" id="UP000887572">
    <property type="component" value="Unplaced"/>
</dbReference>
<proteinExistence type="predicted"/>